<organism evidence="3 4">
    <name type="scientific">Folsomia candida</name>
    <name type="common">Springtail</name>
    <dbReference type="NCBI Taxonomy" id="158441"/>
    <lineage>
        <taxon>Eukaryota</taxon>
        <taxon>Metazoa</taxon>
        <taxon>Ecdysozoa</taxon>
        <taxon>Arthropoda</taxon>
        <taxon>Hexapoda</taxon>
        <taxon>Collembola</taxon>
        <taxon>Entomobryomorpha</taxon>
        <taxon>Isotomoidea</taxon>
        <taxon>Isotomidae</taxon>
        <taxon>Proisotominae</taxon>
        <taxon>Folsomia</taxon>
    </lineage>
</organism>
<evidence type="ECO:0000313" key="4">
    <source>
        <dbReference type="Proteomes" id="UP000198287"/>
    </source>
</evidence>
<evidence type="ECO:0000256" key="1">
    <source>
        <dbReference type="SAM" id="MobiDB-lite"/>
    </source>
</evidence>
<feature type="signal peptide" evidence="2">
    <location>
        <begin position="1"/>
        <end position="25"/>
    </location>
</feature>
<keyword evidence="2" id="KW-0732">Signal</keyword>
<feature type="chain" id="PRO_5012240276" evidence="2">
    <location>
        <begin position="26"/>
        <end position="474"/>
    </location>
</feature>
<keyword evidence="4" id="KW-1185">Reference proteome</keyword>
<dbReference type="InterPro" id="IPR029058">
    <property type="entry name" value="AB_hydrolase_fold"/>
</dbReference>
<dbReference type="Gene3D" id="3.40.50.1820">
    <property type="entry name" value="alpha/beta hydrolase"/>
    <property type="match status" value="1"/>
</dbReference>
<dbReference type="Proteomes" id="UP000198287">
    <property type="component" value="Unassembled WGS sequence"/>
</dbReference>
<feature type="region of interest" description="Disordered" evidence="1">
    <location>
        <begin position="357"/>
        <end position="433"/>
    </location>
</feature>
<gene>
    <name evidence="3" type="ORF">Fcan01_08319</name>
</gene>
<dbReference type="EMBL" id="LNIX01000003">
    <property type="protein sequence ID" value="OXA58427.1"/>
    <property type="molecule type" value="Genomic_DNA"/>
</dbReference>
<evidence type="ECO:0000313" key="3">
    <source>
        <dbReference type="EMBL" id="OXA58427.1"/>
    </source>
</evidence>
<protein>
    <submittedName>
        <fullName evidence="3">Uncharacterized protein</fullName>
    </submittedName>
</protein>
<name>A0A226EMS1_FOLCA</name>
<reference evidence="3 4" key="1">
    <citation type="submission" date="2015-12" db="EMBL/GenBank/DDBJ databases">
        <title>The genome of Folsomia candida.</title>
        <authorList>
            <person name="Faddeeva A."/>
            <person name="Derks M.F."/>
            <person name="Anvar Y."/>
            <person name="Smit S."/>
            <person name="Van Straalen N."/>
            <person name="Roelofs D."/>
        </authorList>
    </citation>
    <scope>NUCLEOTIDE SEQUENCE [LARGE SCALE GENOMIC DNA]</scope>
    <source>
        <strain evidence="3 4">VU population</strain>
        <tissue evidence="3">Whole body</tissue>
    </source>
</reference>
<dbReference type="OMA" id="RENTIGC"/>
<proteinExistence type="predicted"/>
<dbReference type="SUPFAM" id="SSF53474">
    <property type="entry name" value="alpha/beta-Hydrolases"/>
    <property type="match status" value="1"/>
</dbReference>
<accession>A0A226EMS1</accession>
<sequence>MVCLTLHSLIKLCVLHAVWIVGVKSQTLTRLGHLNVNKEFVTLSGFSSGGTFAQQLYVSHSSLFSGIAVFSHTYYRCGIGNGILRDYDAVCTTTGNLRNNELYDPNNALGDIYNYFASGLIDDPSHMANKPLYVFAGTQNYLFTADMSLRILQVFEPFINNPHSIKTHVAAANLTLPSNRPDLPGCADPPNSVQVSNCGFSGPLESLQFLLGGEAVTPPQRSVKIQPLLPFDQSEFFYGTERHDMDQVGFVYVPKVCQSNEIKCLLHFYFHGCSTGREYVGPDHILKSGWLEVAETNGIIMIFPQAVSSRENTIGCWDTFGFTGQLYATKKGAQVTVLKNILDRVLGKEFSTSMATSRRPYPELIHGPPRSTGPAPSSHSDYAFTPGQASHSGFELTGPSSPPRFVDPVTLSNPPSGTSVSGREEIGPQYFPPQFTRGLIQRNFKTDGVNPGLGTKCTLSMVHPNTIYQRCFTN</sequence>
<evidence type="ECO:0000256" key="2">
    <source>
        <dbReference type="SAM" id="SignalP"/>
    </source>
</evidence>
<dbReference type="AlphaFoldDB" id="A0A226EMS1"/>
<feature type="compositionally biased region" description="Polar residues" evidence="1">
    <location>
        <begin position="410"/>
        <end position="421"/>
    </location>
</feature>
<dbReference type="OrthoDB" id="10264969at2759"/>
<comment type="caution">
    <text evidence="3">The sequence shown here is derived from an EMBL/GenBank/DDBJ whole genome shotgun (WGS) entry which is preliminary data.</text>
</comment>